<organism evidence="2 3">
    <name type="scientific">Sphaerosporella brunnea</name>
    <dbReference type="NCBI Taxonomy" id="1250544"/>
    <lineage>
        <taxon>Eukaryota</taxon>
        <taxon>Fungi</taxon>
        <taxon>Dikarya</taxon>
        <taxon>Ascomycota</taxon>
        <taxon>Pezizomycotina</taxon>
        <taxon>Pezizomycetes</taxon>
        <taxon>Pezizales</taxon>
        <taxon>Pyronemataceae</taxon>
        <taxon>Sphaerosporella</taxon>
    </lineage>
</organism>
<feature type="region of interest" description="Disordered" evidence="1">
    <location>
        <begin position="253"/>
        <end position="274"/>
    </location>
</feature>
<proteinExistence type="predicted"/>
<dbReference type="Proteomes" id="UP000326924">
    <property type="component" value="Unassembled WGS sequence"/>
</dbReference>
<accession>A0A5J5EM86</accession>
<sequence>MPVIVTVQVAGKHRRRNRRSRRKASGVNAKMDPSTAMAAPAKAEHPEVVASQPTGNTTNAKEPMKAFMEKFEDQMLGDYLLSQFELAVKGDLGGAMKLQRRCGGYPRSPPENPSRLPPEILFQQGCNPNVILLHSWPTGTAQISAIGFLDRPPEGRGVRLIFHLRLRCLRLRPSRPRRPRTCRPDGSSGVPRQKCSRFLNPKGVQLEPRPGRKVCDLCLSKDSAYKRQSCGAAPEEPPAKRRDDKAPVLTTGGGFWPGRGPAAGPAASASTWHKPSCTRVQGQNSLSKLADVEAIAQSFFGWRWLGEGVDDSSDGWEKGSL</sequence>
<feature type="region of interest" description="Disordered" evidence="1">
    <location>
        <begin position="10"/>
        <end position="60"/>
    </location>
</feature>
<gene>
    <name evidence="2" type="ORF">FN846DRAFT_893421</name>
</gene>
<evidence type="ECO:0000256" key="1">
    <source>
        <dbReference type="SAM" id="MobiDB-lite"/>
    </source>
</evidence>
<feature type="compositionally biased region" description="Polar residues" evidence="1">
    <location>
        <begin position="51"/>
        <end position="60"/>
    </location>
</feature>
<dbReference type="EMBL" id="VXIS01000218">
    <property type="protein sequence ID" value="KAA8896274.1"/>
    <property type="molecule type" value="Genomic_DNA"/>
</dbReference>
<evidence type="ECO:0000313" key="3">
    <source>
        <dbReference type="Proteomes" id="UP000326924"/>
    </source>
</evidence>
<dbReference type="AlphaFoldDB" id="A0A5J5EM86"/>
<protein>
    <submittedName>
        <fullName evidence="2">Uncharacterized protein</fullName>
    </submittedName>
</protein>
<keyword evidence="3" id="KW-1185">Reference proteome</keyword>
<feature type="compositionally biased region" description="Low complexity" evidence="1">
    <location>
        <begin position="258"/>
        <end position="269"/>
    </location>
</feature>
<dbReference type="InParanoid" id="A0A5J5EM86"/>
<feature type="compositionally biased region" description="Basic residues" evidence="1">
    <location>
        <begin position="11"/>
        <end position="24"/>
    </location>
</feature>
<name>A0A5J5EM86_9PEZI</name>
<reference evidence="2 3" key="1">
    <citation type="submission" date="2019-09" db="EMBL/GenBank/DDBJ databases">
        <title>Draft genome of the ectomycorrhizal ascomycete Sphaerosporella brunnea.</title>
        <authorList>
            <consortium name="DOE Joint Genome Institute"/>
            <person name="Benucci G.M."/>
            <person name="Marozzi G."/>
            <person name="Antonielli L."/>
            <person name="Sanchez S."/>
            <person name="Marco P."/>
            <person name="Wang X."/>
            <person name="Falini L.B."/>
            <person name="Barry K."/>
            <person name="Haridas S."/>
            <person name="Lipzen A."/>
            <person name="Labutti K."/>
            <person name="Grigoriev I.V."/>
            <person name="Murat C."/>
            <person name="Martin F."/>
            <person name="Albertini E."/>
            <person name="Donnini D."/>
            <person name="Bonito G."/>
        </authorList>
    </citation>
    <scope>NUCLEOTIDE SEQUENCE [LARGE SCALE GENOMIC DNA]</scope>
    <source>
        <strain evidence="2 3">Sb_GMNB300</strain>
    </source>
</reference>
<comment type="caution">
    <text evidence="2">The sequence shown here is derived from an EMBL/GenBank/DDBJ whole genome shotgun (WGS) entry which is preliminary data.</text>
</comment>
<evidence type="ECO:0000313" key="2">
    <source>
        <dbReference type="EMBL" id="KAA8896274.1"/>
    </source>
</evidence>